<dbReference type="Proteomes" id="UP000789759">
    <property type="component" value="Unassembled WGS sequence"/>
</dbReference>
<dbReference type="EMBL" id="CAJVQA010077219">
    <property type="protein sequence ID" value="CAG8835913.1"/>
    <property type="molecule type" value="Genomic_DNA"/>
</dbReference>
<keyword evidence="2" id="KW-1185">Reference proteome</keyword>
<comment type="caution">
    <text evidence="1">The sequence shown here is derived from an EMBL/GenBank/DDBJ whole genome shotgun (WGS) entry which is preliminary data.</text>
</comment>
<feature type="non-terminal residue" evidence="1">
    <location>
        <position position="1"/>
    </location>
</feature>
<gene>
    <name evidence="1" type="ORF">CPELLU_LOCUS21315</name>
</gene>
<feature type="non-terminal residue" evidence="1">
    <location>
        <position position="45"/>
    </location>
</feature>
<protein>
    <submittedName>
        <fullName evidence="1">10166_t:CDS:1</fullName>
    </submittedName>
</protein>
<sequence length="45" mass="5021">PVKSVTTVQAIAGVDSILDFIEQPNANIKINIKVFAELKRIRKEL</sequence>
<evidence type="ECO:0000313" key="2">
    <source>
        <dbReference type="Proteomes" id="UP000789759"/>
    </source>
</evidence>
<name>A0A9N9PMT6_9GLOM</name>
<dbReference type="AlphaFoldDB" id="A0A9N9PMT6"/>
<organism evidence="1 2">
    <name type="scientific">Cetraspora pellucida</name>
    <dbReference type="NCBI Taxonomy" id="1433469"/>
    <lineage>
        <taxon>Eukaryota</taxon>
        <taxon>Fungi</taxon>
        <taxon>Fungi incertae sedis</taxon>
        <taxon>Mucoromycota</taxon>
        <taxon>Glomeromycotina</taxon>
        <taxon>Glomeromycetes</taxon>
        <taxon>Diversisporales</taxon>
        <taxon>Gigasporaceae</taxon>
        <taxon>Cetraspora</taxon>
    </lineage>
</organism>
<accession>A0A9N9PMT6</accession>
<proteinExistence type="predicted"/>
<evidence type="ECO:0000313" key="1">
    <source>
        <dbReference type="EMBL" id="CAG8835913.1"/>
    </source>
</evidence>
<reference evidence="1" key="1">
    <citation type="submission" date="2021-06" db="EMBL/GenBank/DDBJ databases">
        <authorList>
            <person name="Kallberg Y."/>
            <person name="Tangrot J."/>
            <person name="Rosling A."/>
        </authorList>
    </citation>
    <scope>NUCLEOTIDE SEQUENCE</scope>
    <source>
        <strain evidence="1">FL966</strain>
    </source>
</reference>